<evidence type="ECO:0000313" key="2">
    <source>
        <dbReference type="EMBL" id="OAB40244.1"/>
    </source>
</evidence>
<keyword evidence="3" id="KW-1185">Reference proteome</keyword>
<proteinExistence type="predicted"/>
<organism evidence="2 3">
    <name type="scientific">Paenibacillus antarcticus</name>
    <dbReference type="NCBI Taxonomy" id="253703"/>
    <lineage>
        <taxon>Bacteria</taxon>
        <taxon>Bacillati</taxon>
        <taxon>Bacillota</taxon>
        <taxon>Bacilli</taxon>
        <taxon>Bacillales</taxon>
        <taxon>Paenibacillaceae</taxon>
        <taxon>Paenibacillus</taxon>
    </lineage>
</organism>
<feature type="signal peptide" evidence="1">
    <location>
        <begin position="1"/>
        <end position="24"/>
    </location>
</feature>
<dbReference type="RefSeq" id="WP_068653051.1">
    <property type="nucleotide sequence ID" value="NZ_CP043611.1"/>
</dbReference>
<comment type="caution">
    <text evidence="2">The sequence shown here is derived from an EMBL/GenBank/DDBJ whole genome shotgun (WGS) entry which is preliminary data.</text>
</comment>
<dbReference type="AlphaFoldDB" id="A0A168J7A3"/>
<dbReference type="OrthoDB" id="2621949at2"/>
<evidence type="ECO:0000313" key="3">
    <source>
        <dbReference type="Proteomes" id="UP000077355"/>
    </source>
</evidence>
<dbReference type="Proteomes" id="UP000077355">
    <property type="component" value="Unassembled WGS sequence"/>
</dbReference>
<keyword evidence="1" id="KW-0732">Signal</keyword>
<accession>A0A168J7A3</accession>
<reference evidence="2 3" key="1">
    <citation type="submission" date="2016-03" db="EMBL/GenBank/DDBJ databases">
        <title>Draft genome sequence of Paenibacillus antarcticus CECT 5836.</title>
        <authorList>
            <person name="Shin S.-K."/>
            <person name="Yi H."/>
        </authorList>
    </citation>
    <scope>NUCLEOTIDE SEQUENCE [LARGE SCALE GENOMIC DNA]</scope>
    <source>
        <strain evidence="2 3">CECT 5836</strain>
    </source>
</reference>
<protein>
    <submittedName>
        <fullName evidence="2">Uncharacterized protein</fullName>
    </submittedName>
</protein>
<feature type="chain" id="PRO_5007898025" evidence="1">
    <location>
        <begin position="25"/>
        <end position="120"/>
    </location>
</feature>
<sequence>MKKTVSSLCIMLAIVLSFTTTAFAAFSYSSPSFTLSSGTIKFGSGVIVNTGKYRDDLTIKLYQGNTQISTKTITLNPQEWIYPGTGSTPEIILATGQPAGVYTYVLSGSGSWHVMASVTN</sequence>
<evidence type="ECO:0000256" key="1">
    <source>
        <dbReference type="SAM" id="SignalP"/>
    </source>
</evidence>
<gene>
    <name evidence="2" type="ORF">PBAT_23315</name>
</gene>
<dbReference type="EMBL" id="LVJI01000054">
    <property type="protein sequence ID" value="OAB40244.1"/>
    <property type="molecule type" value="Genomic_DNA"/>
</dbReference>
<name>A0A168J7A3_9BACL</name>